<proteinExistence type="predicted"/>
<dbReference type="Pfam" id="PF00498">
    <property type="entry name" value="FHA"/>
    <property type="match status" value="1"/>
</dbReference>
<dbReference type="SUPFAM" id="SSF49879">
    <property type="entry name" value="SMAD/FHA domain"/>
    <property type="match status" value="2"/>
</dbReference>
<evidence type="ECO:0000256" key="1">
    <source>
        <dbReference type="SAM" id="MobiDB-lite"/>
    </source>
</evidence>
<dbReference type="InterPro" id="IPR050923">
    <property type="entry name" value="Cell_Proc_Reg/RNA_Proc"/>
</dbReference>
<evidence type="ECO:0000259" key="2">
    <source>
        <dbReference type="PROSITE" id="PS50006"/>
    </source>
</evidence>
<dbReference type="PANTHER" id="PTHR23308">
    <property type="entry name" value="NUCLEAR INHIBITOR OF PROTEIN PHOSPHATASE-1"/>
    <property type="match status" value="1"/>
</dbReference>
<dbReference type="AlphaFoldDB" id="A0A7G3GAP5"/>
<reference evidence="3 4" key="1">
    <citation type="submission" date="2018-01" db="EMBL/GenBank/DDBJ databases">
        <title>Genome sequence of Iodobacter sp. strain PCH194 isolated from Indian Trans-Himalaya.</title>
        <authorList>
            <person name="Kumar V."/>
            <person name="Thakur V."/>
            <person name="Kumar S."/>
            <person name="Singh D."/>
        </authorList>
    </citation>
    <scope>NUCLEOTIDE SEQUENCE [LARGE SCALE GENOMIC DNA]</scope>
    <source>
        <strain evidence="3 4">PCH194</strain>
    </source>
</reference>
<evidence type="ECO:0000313" key="4">
    <source>
        <dbReference type="Proteomes" id="UP000515917"/>
    </source>
</evidence>
<sequence>MAKIVLSLDGTLVKEIKLNREIFTIGRRPNNDIQIDNLAISGEHAILTMRGSEAFIEDLNSTNGTKVNNQDVQQKQHLKDGDEILIGKHILHFFSEKPSENTDFEKTMMLGRPPIASAPKPAATPSTPHPTKSSIEPQTEVIHTAPSLGVIRVISGGNTGKELVLNKNLTTLGKTGVQVAVITRRPQGYFLTHVEGDHYPSVNQKEIGIKAYQLQEEDTIELLGTKMMFFYRT</sequence>
<gene>
    <name evidence="3" type="ORF">C1H71_12925</name>
</gene>
<dbReference type="InterPro" id="IPR000253">
    <property type="entry name" value="FHA_dom"/>
</dbReference>
<keyword evidence="4" id="KW-1185">Reference proteome</keyword>
<protein>
    <recommendedName>
        <fullName evidence="2">FHA domain-containing protein</fullName>
    </recommendedName>
</protein>
<feature type="region of interest" description="Disordered" evidence="1">
    <location>
        <begin position="114"/>
        <end position="135"/>
    </location>
</feature>
<evidence type="ECO:0000313" key="3">
    <source>
        <dbReference type="EMBL" id="QBC44341.1"/>
    </source>
</evidence>
<feature type="domain" description="FHA" evidence="2">
    <location>
        <begin position="23"/>
        <end position="72"/>
    </location>
</feature>
<dbReference type="RefSeq" id="WP_130106881.1">
    <property type="nucleotide sequence ID" value="NZ_CP025781.1"/>
</dbReference>
<dbReference type="PROSITE" id="PS50006">
    <property type="entry name" value="FHA_DOMAIN"/>
    <property type="match status" value="1"/>
</dbReference>
<dbReference type="EMBL" id="CP025781">
    <property type="protein sequence ID" value="QBC44341.1"/>
    <property type="molecule type" value="Genomic_DNA"/>
</dbReference>
<dbReference type="Proteomes" id="UP000515917">
    <property type="component" value="Chromosome"/>
</dbReference>
<dbReference type="SMART" id="SM00240">
    <property type="entry name" value="FHA"/>
    <property type="match status" value="1"/>
</dbReference>
<dbReference type="InterPro" id="IPR008984">
    <property type="entry name" value="SMAD_FHA_dom_sf"/>
</dbReference>
<dbReference type="Gene3D" id="2.60.200.20">
    <property type="match status" value="1"/>
</dbReference>
<dbReference type="CDD" id="cd00060">
    <property type="entry name" value="FHA"/>
    <property type="match status" value="1"/>
</dbReference>
<organism evidence="3 4">
    <name type="scientific">Iodobacter fluviatilis</name>
    <dbReference type="NCBI Taxonomy" id="537"/>
    <lineage>
        <taxon>Bacteria</taxon>
        <taxon>Pseudomonadati</taxon>
        <taxon>Pseudomonadota</taxon>
        <taxon>Betaproteobacteria</taxon>
        <taxon>Neisseriales</taxon>
        <taxon>Chitinibacteraceae</taxon>
        <taxon>Iodobacter</taxon>
    </lineage>
</organism>
<dbReference type="KEGG" id="ifl:C1H71_12925"/>
<name>A0A7G3GAP5_9NEIS</name>
<accession>A0A7G3GAP5</accession>